<organism evidence="4 5">
    <name type="scientific">Xylaria flabelliformis</name>
    <dbReference type="NCBI Taxonomy" id="2512241"/>
    <lineage>
        <taxon>Eukaryota</taxon>
        <taxon>Fungi</taxon>
        <taxon>Dikarya</taxon>
        <taxon>Ascomycota</taxon>
        <taxon>Pezizomycotina</taxon>
        <taxon>Sordariomycetes</taxon>
        <taxon>Xylariomycetidae</taxon>
        <taxon>Xylariales</taxon>
        <taxon>Xylariaceae</taxon>
        <taxon>Xylaria</taxon>
    </lineage>
</organism>
<evidence type="ECO:0000313" key="5">
    <source>
        <dbReference type="Proteomes" id="UP000319160"/>
    </source>
</evidence>
<feature type="compositionally biased region" description="Polar residues" evidence="3">
    <location>
        <begin position="348"/>
        <end position="368"/>
    </location>
</feature>
<proteinExistence type="predicted"/>
<name>A0A553HPH4_9PEZI</name>
<feature type="region of interest" description="Disordered" evidence="3">
    <location>
        <begin position="1"/>
        <end position="22"/>
    </location>
</feature>
<gene>
    <name evidence="4" type="ORF">FHL15_009284</name>
</gene>
<reference evidence="5" key="1">
    <citation type="submission" date="2019-06" db="EMBL/GenBank/DDBJ databases">
        <title>Draft genome sequence of the griseofulvin-producing fungus Xylaria cubensis strain G536.</title>
        <authorList>
            <person name="Mead M.E."/>
            <person name="Raja H.A."/>
            <person name="Steenwyk J.L."/>
            <person name="Knowles S.L."/>
            <person name="Oberlies N.H."/>
            <person name="Rokas A."/>
        </authorList>
    </citation>
    <scope>NUCLEOTIDE SEQUENCE [LARGE SCALE GENOMIC DNA]</scope>
    <source>
        <strain evidence="5">G536</strain>
    </source>
</reference>
<dbReference type="OrthoDB" id="77601at2759"/>
<dbReference type="PANTHER" id="PTHR10188">
    <property type="entry name" value="L-ASPARAGINASE"/>
    <property type="match status" value="1"/>
</dbReference>
<dbReference type="EMBL" id="VFLP01000062">
    <property type="protein sequence ID" value="TRX89851.1"/>
    <property type="molecule type" value="Genomic_DNA"/>
</dbReference>
<dbReference type="PANTHER" id="PTHR10188:SF8">
    <property type="entry name" value="THREONINE ASPARTASE 1"/>
    <property type="match status" value="1"/>
</dbReference>
<feature type="compositionally biased region" description="Low complexity" evidence="3">
    <location>
        <begin position="369"/>
        <end position="385"/>
    </location>
</feature>
<dbReference type="GO" id="GO:0004298">
    <property type="term" value="F:threonine-type endopeptidase activity"/>
    <property type="evidence" value="ECO:0007669"/>
    <property type="project" value="InterPro"/>
</dbReference>
<feature type="active site" description="Nucleophile" evidence="1">
    <location>
        <position position="489"/>
    </location>
</feature>
<feature type="region of interest" description="Disordered" evidence="3">
    <location>
        <begin position="346"/>
        <end position="462"/>
    </location>
</feature>
<sequence>MTVLSTPFAKPRASNSRVESTSEELTFQRYSRYIIKVAFADLVMSGQLQKRAPSGEQEQLLEPACHQPPPLRTYYHQVRSLLGKREHEKDEPVSVITGSHYRTASYAENSSNMDDANGLSHDTKRDESSIPMMDGAADKLNRRWGKPVAAIFIHAGAGYHSAANEEHHLKACSEAARMSMRALKGGRSAIEAVEAAIKVLENKEITNAGYGSNLAIDGTVECDATVVDHLGRSGACGAVSNIRNPISLARMILESSNKPLSLRRVPPNLLAGEGARDFAKDVGIELVANDDLISKNARDRFMRWRDDLKRAENRDSPIALSSPSEILLQSDHGSHKEHTSAILMGTWNEGQPDSPASNSPWASTQNLRSPVSSPLTVSPVPQTSPKATPERSPLSFLGTSFKRQRFLPTHSDDYTDYTGDSSHTLEPTAETTPSANSSYVASHDGAGDEPDTSVSRSSKSCAPQQFLRHRALGWTHDNGTRDEDWITDTVGAIAIDQMGRIAAGSSSGGIGMKHRGRIGPAALVNVGTAVIPADEHDADGISVAAVTSGTGEHMATTMASQRCAERIYQGSVRGTGGRDVPSDDENTILASFITHDFLGHPGVRESTSPGAIGAMAVKKAPGGYYLYFAHNTESFALASMGSNDLGPACVMSRINEGGGGIAQGARKIRI</sequence>
<accession>A0A553HPH4</accession>
<dbReference type="GO" id="GO:0005737">
    <property type="term" value="C:cytoplasm"/>
    <property type="evidence" value="ECO:0007669"/>
    <property type="project" value="TreeGrafter"/>
</dbReference>
<protein>
    <recommendedName>
        <fullName evidence="6">Asparaginase</fullName>
    </recommendedName>
</protein>
<dbReference type="FunFam" id="3.60.20.30:FF:000007">
    <property type="entry name" value="Similar to threonine aspartase"/>
    <property type="match status" value="1"/>
</dbReference>
<dbReference type="Gene3D" id="3.60.20.30">
    <property type="entry name" value="(Glycosyl)asparaginase"/>
    <property type="match status" value="1"/>
</dbReference>
<feature type="compositionally biased region" description="Polar residues" evidence="3">
    <location>
        <begin position="13"/>
        <end position="22"/>
    </location>
</feature>
<dbReference type="Proteomes" id="UP000319160">
    <property type="component" value="Unassembled WGS sequence"/>
</dbReference>
<feature type="region of interest" description="Disordered" evidence="3">
    <location>
        <begin position="109"/>
        <end position="130"/>
    </location>
</feature>
<feature type="compositionally biased region" description="Polar residues" evidence="3">
    <location>
        <begin position="452"/>
        <end position="462"/>
    </location>
</feature>
<evidence type="ECO:0008006" key="6">
    <source>
        <dbReference type="Google" id="ProtNLM"/>
    </source>
</evidence>
<feature type="site" description="Cleavage; by autolysis" evidence="2">
    <location>
        <begin position="488"/>
        <end position="489"/>
    </location>
</feature>
<dbReference type="InterPro" id="IPR029055">
    <property type="entry name" value="Ntn_hydrolases_N"/>
</dbReference>
<dbReference type="AlphaFoldDB" id="A0A553HPH4"/>
<feature type="compositionally biased region" description="Polar residues" evidence="3">
    <location>
        <begin position="429"/>
        <end position="440"/>
    </location>
</feature>
<keyword evidence="5" id="KW-1185">Reference proteome</keyword>
<dbReference type="CDD" id="cd04514">
    <property type="entry name" value="Taspase1_like"/>
    <property type="match status" value="1"/>
</dbReference>
<dbReference type="InterPro" id="IPR037464">
    <property type="entry name" value="Taspase1"/>
</dbReference>
<dbReference type="Pfam" id="PF01112">
    <property type="entry name" value="Asparaginase_2"/>
    <property type="match status" value="2"/>
</dbReference>
<dbReference type="GO" id="GO:0051604">
    <property type="term" value="P:protein maturation"/>
    <property type="evidence" value="ECO:0007669"/>
    <property type="project" value="TreeGrafter"/>
</dbReference>
<dbReference type="SUPFAM" id="SSF56235">
    <property type="entry name" value="N-terminal nucleophile aminohydrolases (Ntn hydrolases)"/>
    <property type="match status" value="1"/>
</dbReference>
<evidence type="ECO:0000256" key="2">
    <source>
        <dbReference type="PIRSR" id="PIRSR600246-3"/>
    </source>
</evidence>
<evidence type="ECO:0000256" key="1">
    <source>
        <dbReference type="PIRSR" id="PIRSR600246-1"/>
    </source>
</evidence>
<dbReference type="InterPro" id="IPR000246">
    <property type="entry name" value="Peptidase_T2"/>
</dbReference>
<comment type="caution">
    <text evidence="4">The sequence shown here is derived from an EMBL/GenBank/DDBJ whole genome shotgun (WGS) entry which is preliminary data.</text>
</comment>
<evidence type="ECO:0000313" key="4">
    <source>
        <dbReference type="EMBL" id="TRX89851.1"/>
    </source>
</evidence>
<dbReference type="STRING" id="2512241.A0A553HPH4"/>
<evidence type="ECO:0000256" key="3">
    <source>
        <dbReference type="SAM" id="MobiDB-lite"/>
    </source>
</evidence>